<dbReference type="Pfam" id="PF00440">
    <property type="entry name" value="TetR_N"/>
    <property type="match status" value="1"/>
</dbReference>
<dbReference type="AlphaFoldDB" id="A0A378YQF8"/>
<dbReference type="KEGG" id="nod:FOH10_22575"/>
<keyword evidence="3" id="KW-0804">Transcription</keyword>
<dbReference type="InterPro" id="IPR054156">
    <property type="entry name" value="YxaF_TetR_C"/>
</dbReference>
<dbReference type="EMBL" id="CP041695">
    <property type="protein sequence ID" value="QDP81087.1"/>
    <property type="molecule type" value="Genomic_DNA"/>
</dbReference>
<feature type="DNA-binding region" description="H-T-H motif" evidence="4">
    <location>
        <begin position="24"/>
        <end position="43"/>
    </location>
</feature>
<dbReference type="InterPro" id="IPR036271">
    <property type="entry name" value="Tet_transcr_reg_TetR-rel_C_sf"/>
</dbReference>
<proteinExistence type="predicted"/>
<evidence type="ECO:0000256" key="4">
    <source>
        <dbReference type="PROSITE-ProRule" id="PRU00335"/>
    </source>
</evidence>
<sequence>MGARDKLVDSAIDLMRRYGIAGTGVAQLLEHSGISRRSIYLNFPGGKAELVAEATRAAGAASSALIRTFAAGADVVSGIAAVPGIWREALIASDFSAGCPIVAAALGRAESAAAADAAGDVFAEWEDILTERLRAEQVDPETARTLATTIIAAVEGAIVMSLAQRSTEPLERTGKQLTALVAQYTRAAATAN</sequence>
<evidence type="ECO:0000256" key="3">
    <source>
        <dbReference type="ARBA" id="ARBA00023163"/>
    </source>
</evidence>
<dbReference type="Pfam" id="PF21993">
    <property type="entry name" value="TetR_C_13_2"/>
    <property type="match status" value="1"/>
</dbReference>
<evidence type="ECO:0000259" key="5">
    <source>
        <dbReference type="PROSITE" id="PS50977"/>
    </source>
</evidence>
<dbReference type="RefSeq" id="WP_029927205.1">
    <property type="nucleotide sequence ID" value="NZ_CP041695.1"/>
</dbReference>
<evidence type="ECO:0000256" key="1">
    <source>
        <dbReference type="ARBA" id="ARBA00023015"/>
    </source>
</evidence>
<dbReference type="Proteomes" id="UP000317039">
    <property type="component" value="Chromosome"/>
</dbReference>
<reference evidence="6 9" key="2">
    <citation type="submission" date="2019-07" db="EMBL/GenBank/DDBJ databases">
        <title>Complete Genome Sequence and Methylome Analysis of Nocardia otitidis-caviarum NEB252.</title>
        <authorList>
            <person name="Fomenkov A."/>
            <person name="Anton B.P."/>
            <person name="Vincze T."/>
            <person name="Roberts R.J."/>
        </authorList>
    </citation>
    <scope>NUCLEOTIDE SEQUENCE [LARGE SCALE GENOMIC DNA]</scope>
    <source>
        <strain evidence="6 9">NEB252</strain>
    </source>
</reference>
<dbReference type="Gene3D" id="1.10.357.10">
    <property type="entry name" value="Tetracycline Repressor, domain 2"/>
    <property type="match status" value="1"/>
</dbReference>
<dbReference type="GO" id="GO:0003677">
    <property type="term" value="F:DNA binding"/>
    <property type="evidence" value="ECO:0007669"/>
    <property type="project" value="UniProtKB-UniRule"/>
</dbReference>
<feature type="domain" description="HTH tetR-type" evidence="5">
    <location>
        <begin position="1"/>
        <end position="61"/>
    </location>
</feature>
<dbReference type="STRING" id="1406858.GCA_000710895_05251"/>
<dbReference type="InterPro" id="IPR001647">
    <property type="entry name" value="HTH_TetR"/>
</dbReference>
<accession>A0A378YQF8</accession>
<evidence type="ECO:0000313" key="9">
    <source>
        <dbReference type="Proteomes" id="UP000317039"/>
    </source>
</evidence>
<evidence type="ECO:0000313" key="7">
    <source>
        <dbReference type="EMBL" id="SUA78649.1"/>
    </source>
</evidence>
<keyword evidence="2 4" id="KW-0238">DNA-binding</keyword>
<dbReference type="PROSITE" id="PS50977">
    <property type="entry name" value="HTH_TETR_2"/>
    <property type="match status" value="1"/>
</dbReference>
<reference evidence="7 8" key="1">
    <citation type="submission" date="2018-06" db="EMBL/GenBank/DDBJ databases">
        <authorList>
            <consortium name="Pathogen Informatics"/>
            <person name="Doyle S."/>
        </authorList>
    </citation>
    <scope>NUCLEOTIDE SEQUENCE [LARGE SCALE GENOMIC DNA]</scope>
    <source>
        <strain evidence="7 8">NCTC1934</strain>
    </source>
</reference>
<evidence type="ECO:0000313" key="8">
    <source>
        <dbReference type="Proteomes" id="UP000255467"/>
    </source>
</evidence>
<gene>
    <name evidence="7" type="primary">yxaF_2</name>
    <name evidence="6" type="ORF">FOH10_22575</name>
    <name evidence="7" type="ORF">NCTC1934_03428</name>
</gene>
<protein>
    <submittedName>
        <fullName evidence="6">TetR/AcrR family transcriptional regulator</fullName>
    </submittedName>
</protein>
<dbReference type="SUPFAM" id="SSF48498">
    <property type="entry name" value="Tetracyclin repressor-like, C-terminal domain"/>
    <property type="match status" value="1"/>
</dbReference>
<keyword evidence="8" id="KW-1185">Reference proteome</keyword>
<name>A0A378YQF8_9NOCA</name>
<dbReference type="OrthoDB" id="4567939at2"/>
<keyword evidence="1" id="KW-0805">Transcription regulation</keyword>
<dbReference type="Proteomes" id="UP000255467">
    <property type="component" value="Unassembled WGS sequence"/>
</dbReference>
<dbReference type="PANTHER" id="PTHR47506">
    <property type="entry name" value="TRANSCRIPTIONAL REGULATORY PROTEIN"/>
    <property type="match status" value="1"/>
</dbReference>
<dbReference type="EMBL" id="UGRY01000002">
    <property type="protein sequence ID" value="SUA78649.1"/>
    <property type="molecule type" value="Genomic_DNA"/>
</dbReference>
<organism evidence="7 8">
    <name type="scientific">Nocardia otitidiscaviarum</name>
    <dbReference type="NCBI Taxonomy" id="1823"/>
    <lineage>
        <taxon>Bacteria</taxon>
        <taxon>Bacillati</taxon>
        <taxon>Actinomycetota</taxon>
        <taxon>Actinomycetes</taxon>
        <taxon>Mycobacteriales</taxon>
        <taxon>Nocardiaceae</taxon>
        <taxon>Nocardia</taxon>
    </lineage>
</organism>
<evidence type="ECO:0000313" key="6">
    <source>
        <dbReference type="EMBL" id="QDP81087.1"/>
    </source>
</evidence>
<dbReference type="PANTHER" id="PTHR47506:SF3">
    <property type="entry name" value="HTH-TYPE TRANSCRIPTIONAL REGULATOR LMRA"/>
    <property type="match status" value="1"/>
</dbReference>
<dbReference type="InterPro" id="IPR009057">
    <property type="entry name" value="Homeodomain-like_sf"/>
</dbReference>
<evidence type="ECO:0000256" key="2">
    <source>
        <dbReference type="ARBA" id="ARBA00023125"/>
    </source>
</evidence>
<dbReference type="SUPFAM" id="SSF46689">
    <property type="entry name" value="Homeodomain-like"/>
    <property type="match status" value="1"/>
</dbReference>
<dbReference type="GeneID" id="80335149"/>